<protein>
    <recommendedName>
        <fullName evidence="3">Porin</fullName>
    </recommendedName>
</protein>
<sequence>MKYCLTTLQALSLATITLLPLCAHSELLGYIGLQGRTYPMSAAESAQGSETLSVVIAPEWFSQWNDGDDSFNIKAFYRYDSLDEERSHGDLREFYWQHVGADWELSVGINTVFWGVTESQHLVDIINQTDFVESADGEDKLGQPMIHFASIKDWGVIDVFILPQFRPRQFAGEAGRLRSTPLTINNQEVYQSSKEESHIDYALRWSHYLGDWNLGLSWFQGTSREPLYQAISYKDGIALAAYYPLIEQSGIDAQYISGDWLWKLEAIHRRGIGHSPTEDLSASTAGFEYTFTGINSRFWDLGLLLEYSWDSRGTAQAGIFQNDLFTGGRLSLNDIASSEVLFGLSQDLDDAQSRSAVIEASTRIGDTMRLVGELYHFHSTRSDDPLYIIRRDSYLELGLEFYF</sequence>
<proteinExistence type="predicted"/>
<gene>
    <name evidence="1" type="ORF">AB4876_05015</name>
</gene>
<name>A0ABV3U4Q8_9GAMM</name>
<dbReference type="Proteomes" id="UP001557485">
    <property type="component" value="Unassembled WGS sequence"/>
</dbReference>
<dbReference type="RefSeq" id="WP_368380552.1">
    <property type="nucleotide sequence ID" value="NZ_JBFRYA010000003.1"/>
</dbReference>
<dbReference type="EMBL" id="JBFRYA010000003">
    <property type="protein sequence ID" value="MEX1668262.1"/>
    <property type="molecule type" value="Genomic_DNA"/>
</dbReference>
<accession>A0ABV3U4Q8</accession>
<organism evidence="1 2">
    <name type="scientific">Zhongshania guokunii</name>
    <dbReference type="NCBI Taxonomy" id="641783"/>
    <lineage>
        <taxon>Bacteria</taxon>
        <taxon>Pseudomonadati</taxon>
        <taxon>Pseudomonadota</taxon>
        <taxon>Gammaproteobacteria</taxon>
        <taxon>Cellvibrionales</taxon>
        <taxon>Spongiibacteraceae</taxon>
        <taxon>Zhongshania</taxon>
    </lineage>
</organism>
<keyword evidence="2" id="KW-1185">Reference proteome</keyword>
<evidence type="ECO:0000313" key="1">
    <source>
        <dbReference type="EMBL" id="MEX1668262.1"/>
    </source>
</evidence>
<reference evidence="1 2" key="1">
    <citation type="journal article" date="2011" name="Int. J. Syst. Evol. Microbiol.">
        <title>Zhongshania antarctica gen. nov., sp. nov. and Zhongshania guokunii sp. nov., gammaproteobacteria respectively isolated from coastal attached (fast) ice and surface seawater of the Antarctic.</title>
        <authorList>
            <person name="Li H.J."/>
            <person name="Zhang X.Y."/>
            <person name="Chen C.X."/>
            <person name="Zhang Y.J."/>
            <person name="Gao Z.M."/>
            <person name="Yu Y."/>
            <person name="Chen X.L."/>
            <person name="Chen B."/>
            <person name="Zhang Y.Z."/>
        </authorList>
    </citation>
    <scope>NUCLEOTIDE SEQUENCE [LARGE SCALE GENOMIC DNA]</scope>
    <source>
        <strain evidence="1 2">ZS6-22T</strain>
    </source>
</reference>
<comment type="caution">
    <text evidence="1">The sequence shown here is derived from an EMBL/GenBank/DDBJ whole genome shotgun (WGS) entry which is preliminary data.</text>
</comment>
<evidence type="ECO:0008006" key="3">
    <source>
        <dbReference type="Google" id="ProtNLM"/>
    </source>
</evidence>
<evidence type="ECO:0000313" key="2">
    <source>
        <dbReference type="Proteomes" id="UP001557485"/>
    </source>
</evidence>